<accession>A0A8H7N9Q2</accession>
<evidence type="ECO:0000256" key="1">
    <source>
        <dbReference type="SAM" id="MobiDB-lite"/>
    </source>
</evidence>
<protein>
    <submittedName>
        <fullName evidence="2">Uncharacterized protein</fullName>
    </submittedName>
</protein>
<reference evidence="2" key="1">
    <citation type="submission" date="2020-10" db="EMBL/GenBank/DDBJ databases">
        <title>High-Quality Genome Resource of Clonostachys rosea strain S41 by Oxford Nanopore Long-Read Sequencing.</title>
        <authorList>
            <person name="Wang H."/>
        </authorList>
    </citation>
    <scope>NUCLEOTIDE SEQUENCE</scope>
    <source>
        <strain evidence="2">S41</strain>
    </source>
</reference>
<dbReference type="Proteomes" id="UP000616885">
    <property type="component" value="Unassembled WGS sequence"/>
</dbReference>
<organism evidence="2 3">
    <name type="scientific">Bionectria ochroleuca</name>
    <name type="common">Gliocladium roseum</name>
    <dbReference type="NCBI Taxonomy" id="29856"/>
    <lineage>
        <taxon>Eukaryota</taxon>
        <taxon>Fungi</taxon>
        <taxon>Dikarya</taxon>
        <taxon>Ascomycota</taxon>
        <taxon>Pezizomycotina</taxon>
        <taxon>Sordariomycetes</taxon>
        <taxon>Hypocreomycetidae</taxon>
        <taxon>Hypocreales</taxon>
        <taxon>Bionectriaceae</taxon>
        <taxon>Clonostachys</taxon>
    </lineage>
</organism>
<proteinExistence type="predicted"/>
<dbReference type="EMBL" id="JADCTT010000005">
    <property type="protein sequence ID" value="KAF9751648.1"/>
    <property type="molecule type" value="Genomic_DNA"/>
</dbReference>
<feature type="compositionally biased region" description="Basic residues" evidence="1">
    <location>
        <begin position="107"/>
        <end position="139"/>
    </location>
</feature>
<evidence type="ECO:0000313" key="3">
    <source>
        <dbReference type="Proteomes" id="UP000616885"/>
    </source>
</evidence>
<dbReference type="AlphaFoldDB" id="A0A8H7N9Q2"/>
<sequence>MKYSIFILANGLGLGIEGGSCRESSNSCIVKGYRKTETAKQADGSDTSNWELVDNISKECSKNFKCTKDKAGCSVDWDAKLVFCSVDGKNPAFGDKSTKPSSPKKPASPKKLARRKQPAKPAPKKARRNSRTRRHVGRY</sequence>
<evidence type="ECO:0000313" key="2">
    <source>
        <dbReference type="EMBL" id="KAF9751648.1"/>
    </source>
</evidence>
<name>A0A8H7N9Q2_BIOOC</name>
<comment type="caution">
    <text evidence="2">The sequence shown here is derived from an EMBL/GenBank/DDBJ whole genome shotgun (WGS) entry which is preliminary data.</text>
</comment>
<gene>
    <name evidence="2" type="ORF">IM811_013442</name>
</gene>
<feature type="region of interest" description="Disordered" evidence="1">
    <location>
        <begin position="91"/>
        <end position="139"/>
    </location>
</feature>